<evidence type="ECO:0000313" key="2">
    <source>
        <dbReference type="Proteomes" id="UP000789739"/>
    </source>
</evidence>
<dbReference type="Proteomes" id="UP000789739">
    <property type="component" value="Unassembled WGS sequence"/>
</dbReference>
<accession>A0A9N9EDW8</accession>
<keyword evidence="2" id="KW-1185">Reference proteome</keyword>
<comment type="caution">
    <text evidence="1">The sequence shown here is derived from an EMBL/GenBank/DDBJ whole genome shotgun (WGS) entry which is preliminary data.</text>
</comment>
<name>A0A9N9EDW8_9GLOM</name>
<organism evidence="1 2">
    <name type="scientific">Paraglomus brasilianum</name>
    <dbReference type="NCBI Taxonomy" id="144538"/>
    <lineage>
        <taxon>Eukaryota</taxon>
        <taxon>Fungi</taxon>
        <taxon>Fungi incertae sedis</taxon>
        <taxon>Mucoromycota</taxon>
        <taxon>Glomeromycotina</taxon>
        <taxon>Glomeromycetes</taxon>
        <taxon>Paraglomerales</taxon>
        <taxon>Paraglomeraceae</taxon>
        <taxon>Paraglomus</taxon>
    </lineage>
</organism>
<protein>
    <submittedName>
        <fullName evidence="1">4180_t:CDS:1</fullName>
    </submittedName>
</protein>
<evidence type="ECO:0000313" key="1">
    <source>
        <dbReference type="EMBL" id="CAG8670952.1"/>
    </source>
</evidence>
<dbReference type="OrthoDB" id="2382642at2759"/>
<sequence length="86" mass="9397">NNSTTDNSDFEDNGESIQEIKPKNVYQITGKFAPIKDNIIDVVITSSKRLNINADGISIGQPLVHLLGKVIHQTTISETGYALTLQ</sequence>
<feature type="non-terminal residue" evidence="1">
    <location>
        <position position="86"/>
    </location>
</feature>
<reference evidence="1" key="1">
    <citation type="submission" date="2021-06" db="EMBL/GenBank/DDBJ databases">
        <authorList>
            <person name="Kallberg Y."/>
            <person name="Tangrot J."/>
            <person name="Rosling A."/>
        </authorList>
    </citation>
    <scope>NUCLEOTIDE SEQUENCE</scope>
    <source>
        <strain evidence="1">BR232B</strain>
    </source>
</reference>
<dbReference type="AlphaFoldDB" id="A0A9N9EDW8"/>
<proteinExistence type="predicted"/>
<dbReference type="EMBL" id="CAJVPI010004932">
    <property type="protein sequence ID" value="CAG8670952.1"/>
    <property type="molecule type" value="Genomic_DNA"/>
</dbReference>
<gene>
    <name evidence="1" type="ORF">PBRASI_LOCUS11301</name>
</gene>
<feature type="non-terminal residue" evidence="1">
    <location>
        <position position="1"/>
    </location>
</feature>